<keyword evidence="3" id="KW-1185">Reference proteome</keyword>
<dbReference type="Gene3D" id="3.10.620.30">
    <property type="match status" value="1"/>
</dbReference>
<dbReference type="AlphaFoldDB" id="A0AAE3DSB5"/>
<dbReference type="PROSITE" id="PS51257">
    <property type="entry name" value="PROKAR_LIPOPROTEIN"/>
    <property type="match status" value="1"/>
</dbReference>
<feature type="domain" description="Transglutaminase-like" evidence="1">
    <location>
        <begin position="214"/>
        <end position="273"/>
    </location>
</feature>
<name>A0AAE3DSB5_9FIRM</name>
<dbReference type="Pfam" id="PF01841">
    <property type="entry name" value="Transglut_core"/>
    <property type="match status" value="1"/>
</dbReference>
<dbReference type="SMART" id="SM00460">
    <property type="entry name" value="TGc"/>
    <property type="match status" value="1"/>
</dbReference>
<accession>A0AAE3DSB5</accession>
<dbReference type="EMBL" id="JAJEPR010000008">
    <property type="protein sequence ID" value="MCC2189535.1"/>
    <property type="molecule type" value="Genomic_DNA"/>
</dbReference>
<evidence type="ECO:0000313" key="2">
    <source>
        <dbReference type="EMBL" id="MCC2189535.1"/>
    </source>
</evidence>
<dbReference type="RefSeq" id="WP_227614869.1">
    <property type="nucleotide sequence ID" value="NZ_JAJEPR010000008.1"/>
</dbReference>
<dbReference type="InterPro" id="IPR038765">
    <property type="entry name" value="Papain-like_cys_pep_sf"/>
</dbReference>
<comment type="caution">
    <text evidence="2">The sequence shown here is derived from an EMBL/GenBank/DDBJ whole genome shotgun (WGS) entry which is preliminary data.</text>
</comment>
<proteinExistence type="predicted"/>
<protein>
    <submittedName>
        <fullName evidence="2">Transglutaminase-like domain-containing protein</fullName>
    </submittedName>
</protein>
<dbReference type="PANTHER" id="PTHR33490:SF6">
    <property type="entry name" value="SLL1049 PROTEIN"/>
    <property type="match status" value="1"/>
</dbReference>
<reference evidence="2 3" key="1">
    <citation type="submission" date="2021-10" db="EMBL/GenBank/DDBJ databases">
        <title>Anaerobic single-cell dispensing facilitates the cultivation of human gut bacteria.</title>
        <authorList>
            <person name="Afrizal A."/>
        </authorList>
    </citation>
    <scope>NUCLEOTIDE SEQUENCE [LARGE SCALE GENOMIC DNA]</scope>
    <source>
        <strain evidence="2 3">CLA-AA-H277</strain>
    </source>
</reference>
<gene>
    <name evidence="2" type="ORF">LKD71_06915</name>
</gene>
<evidence type="ECO:0000259" key="1">
    <source>
        <dbReference type="SMART" id="SM00460"/>
    </source>
</evidence>
<dbReference type="SUPFAM" id="SSF54001">
    <property type="entry name" value="Cysteine proteinases"/>
    <property type="match status" value="1"/>
</dbReference>
<sequence>MNHRQFFRSPVPFLFLILVLTLSGCSKKGSSEASSSFTPGETRVLVPQADGSNTIGGDPLLLDLSHTDQGYFIGTMSGDGGKINIQLIGPDNVTYKYFIEEADSPTVFPFTAGSGSYTLMAFQNISEDQYASLFSQVIDVELTNDFLPFLYPNQYVNFSQDSKAVSLAAQLTSGLTSDVEALTAIYEYVTANITYDNEKAATVSGNYLPDIDETLSTKKGICFDYASLTAAMLRSIGIPAKLAIGYSASVRHAWIDVYIQSVGWVERAVEFNGDEWKLMDPTFAATGTDESIQEYIGDGDNYITEYIR</sequence>
<evidence type="ECO:0000313" key="3">
    <source>
        <dbReference type="Proteomes" id="UP001197875"/>
    </source>
</evidence>
<dbReference type="Proteomes" id="UP001197875">
    <property type="component" value="Unassembled WGS sequence"/>
</dbReference>
<dbReference type="PANTHER" id="PTHR33490">
    <property type="entry name" value="BLR5614 PROTEIN-RELATED"/>
    <property type="match status" value="1"/>
</dbReference>
<dbReference type="InterPro" id="IPR002931">
    <property type="entry name" value="Transglutaminase-like"/>
</dbReference>
<organism evidence="2 3">
    <name type="scientific">Fusicatenibacter faecihominis</name>
    <dbReference type="NCBI Taxonomy" id="2881276"/>
    <lineage>
        <taxon>Bacteria</taxon>
        <taxon>Bacillati</taxon>
        <taxon>Bacillota</taxon>
        <taxon>Clostridia</taxon>
        <taxon>Lachnospirales</taxon>
        <taxon>Lachnospiraceae</taxon>
        <taxon>Fusicatenibacter</taxon>
    </lineage>
</organism>